<evidence type="ECO:0000313" key="11">
    <source>
        <dbReference type="EMBL" id="CAI9760728.1"/>
    </source>
</evidence>
<evidence type="ECO:0000256" key="4">
    <source>
        <dbReference type="ARBA" id="ARBA00012290"/>
    </source>
</evidence>
<keyword evidence="12" id="KW-1185">Reference proteome</keyword>
<proteinExistence type="inferred from homology"/>
<comment type="function">
    <text evidence="8">Catalyzes the NAD-dependent decarboxylation of UDP-glucuronic acid to UDP-xylose. Necessary for the biosynthesis of the core tetrasaccharide in glycosaminoglycan biosynthesis.</text>
</comment>
<dbReference type="Proteomes" id="UP000834106">
    <property type="component" value="Chromosome 5"/>
</dbReference>
<feature type="domain" description="NAD(P)-binding" evidence="10">
    <location>
        <begin position="248"/>
        <end position="457"/>
    </location>
</feature>
<keyword evidence="7" id="KW-0456">Lyase</keyword>
<evidence type="ECO:0000256" key="6">
    <source>
        <dbReference type="ARBA" id="ARBA00023027"/>
    </source>
</evidence>
<evidence type="ECO:0000256" key="1">
    <source>
        <dbReference type="ARBA" id="ARBA00001911"/>
    </source>
</evidence>
<organism evidence="11 12">
    <name type="scientific">Fraxinus pennsylvanica</name>
    <dbReference type="NCBI Taxonomy" id="56036"/>
    <lineage>
        <taxon>Eukaryota</taxon>
        <taxon>Viridiplantae</taxon>
        <taxon>Streptophyta</taxon>
        <taxon>Embryophyta</taxon>
        <taxon>Tracheophyta</taxon>
        <taxon>Spermatophyta</taxon>
        <taxon>Magnoliopsida</taxon>
        <taxon>eudicotyledons</taxon>
        <taxon>Gunneridae</taxon>
        <taxon>Pentapetalae</taxon>
        <taxon>asterids</taxon>
        <taxon>lamiids</taxon>
        <taxon>Lamiales</taxon>
        <taxon>Oleaceae</taxon>
        <taxon>Oleeae</taxon>
        <taxon>Fraxinus</taxon>
    </lineage>
</organism>
<dbReference type="GO" id="GO:0042732">
    <property type="term" value="P:D-xylose metabolic process"/>
    <property type="evidence" value="ECO:0007669"/>
    <property type="project" value="InterPro"/>
</dbReference>
<dbReference type="PANTHER" id="PTHR43078">
    <property type="entry name" value="UDP-GLUCURONIC ACID DECARBOXYLASE-RELATED"/>
    <property type="match status" value="1"/>
</dbReference>
<evidence type="ECO:0000256" key="9">
    <source>
        <dbReference type="SAM" id="Phobius"/>
    </source>
</evidence>
<keyword evidence="9" id="KW-0812">Transmembrane</keyword>
<evidence type="ECO:0000256" key="2">
    <source>
        <dbReference type="ARBA" id="ARBA00005100"/>
    </source>
</evidence>
<evidence type="ECO:0000313" key="12">
    <source>
        <dbReference type="Proteomes" id="UP000834106"/>
    </source>
</evidence>
<dbReference type="GO" id="GO:0005737">
    <property type="term" value="C:cytoplasm"/>
    <property type="evidence" value="ECO:0007669"/>
    <property type="project" value="TreeGrafter"/>
</dbReference>
<dbReference type="FunFam" id="3.40.50.720:FF:000044">
    <property type="entry name" value="UDP-glucuronic acid decarboxylase 1"/>
    <property type="match status" value="1"/>
</dbReference>
<keyword evidence="9" id="KW-0472">Membrane</keyword>
<protein>
    <recommendedName>
        <fullName evidence="4">UDP-glucuronate decarboxylase</fullName>
        <ecNumber evidence="4">4.1.1.35</ecNumber>
    </recommendedName>
</protein>
<sequence>MKQLQRQSGTKRDEEIPISQTSLYSPKALKHPKPLSRSISYLLKEQRLLFILVGILIGSTFFILQPSLSHLSSGTHNHLIARSNAFSGNRESITYYDHNGVIENNNVENKNNYKYNNAVGRVSVGIGRKRKRIVVTGGAGFVGSHLVDKLIARGDDVIVIDNFFTGRKENVVHLLGNPRFELIRHDVVEPILLEVDQIYHLACPASPVHYKYNPIMDTGVNGYSIKRYFIRSSYFSLEFELRSLTCDYKTNVMGTLNLLGLAKRIGARFLLTSTSEVYGDPLQHPQKETYWGHVNPIGVRSCYDEGKRTAETLTMDYHRGAGIEVRIARIFNTYGPRMCLDDGRVVSNFVSQVIRKQPMTVYGDGKQTRSFQYVSDLVDGLVALMENEHVGPFNLGNPGEFTMLELAEVVKETIDPSAKIDFKPNTADDPHKRKPDISKAKELLNWEPKISLHEGLPLMVTDFRNRILNEDEGKGNK</sequence>
<dbReference type="CDD" id="cd05230">
    <property type="entry name" value="UGD_SDR_e"/>
    <property type="match status" value="1"/>
</dbReference>
<dbReference type="Gene3D" id="3.40.50.720">
    <property type="entry name" value="NAD(P)-binding Rossmann-like Domain"/>
    <property type="match status" value="2"/>
</dbReference>
<keyword evidence="9" id="KW-1133">Transmembrane helix</keyword>
<evidence type="ECO:0000259" key="10">
    <source>
        <dbReference type="Pfam" id="PF16363"/>
    </source>
</evidence>
<dbReference type="Pfam" id="PF16363">
    <property type="entry name" value="GDP_Man_Dehyd"/>
    <property type="match status" value="2"/>
</dbReference>
<comment type="pathway">
    <text evidence="2">Nucleotide-sugar biosynthesis; UDP-alpha-D-xylose biosynthesis; UDP-alpha-D-xylose from UDP-alpha-D-glucuronate: step 1/1.</text>
</comment>
<dbReference type="SUPFAM" id="SSF51735">
    <property type="entry name" value="NAD(P)-binding Rossmann-fold domains"/>
    <property type="match status" value="1"/>
</dbReference>
<keyword evidence="6" id="KW-0520">NAD</keyword>
<dbReference type="InterPro" id="IPR036291">
    <property type="entry name" value="NAD(P)-bd_dom_sf"/>
</dbReference>
<feature type="domain" description="NAD(P)-binding" evidence="10">
    <location>
        <begin position="135"/>
        <end position="213"/>
    </location>
</feature>
<dbReference type="GO" id="GO:0070403">
    <property type="term" value="F:NAD+ binding"/>
    <property type="evidence" value="ECO:0007669"/>
    <property type="project" value="InterPro"/>
</dbReference>
<dbReference type="EC" id="4.1.1.35" evidence="4"/>
<dbReference type="InterPro" id="IPR044516">
    <property type="entry name" value="UXS-like"/>
</dbReference>
<evidence type="ECO:0000256" key="5">
    <source>
        <dbReference type="ARBA" id="ARBA00022793"/>
    </source>
</evidence>
<name>A0AAD1Z1Q8_9LAMI</name>
<comment type="similarity">
    <text evidence="3">Belongs to the NAD(P)-dependent epimerase/dehydratase family. UDP-glucuronic acid decarboxylase subfamily.</text>
</comment>
<dbReference type="AlphaFoldDB" id="A0AAD1Z1Q8"/>
<keyword evidence="5" id="KW-0210">Decarboxylase</keyword>
<comment type="cofactor">
    <cofactor evidence="1">
        <name>NAD(+)</name>
        <dbReference type="ChEBI" id="CHEBI:57540"/>
    </cofactor>
</comment>
<gene>
    <name evidence="11" type="ORF">FPE_LOCUS8158</name>
</gene>
<dbReference type="InterPro" id="IPR016040">
    <property type="entry name" value="NAD(P)-bd_dom"/>
</dbReference>
<evidence type="ECO:0000256" key="7">
    <source>
        <dbReference type="ARBA" id="ARBA00023239"/>
    </source>
</evidence>
<dbReference type="EMBL" id="OU503040">
    <property type="protein sequence ID" value="CAI9760728.1"/>
    <property type="molecule type" value="Genomic_DNA"/>
</dbReference>
<evidence type="ECO:0000256" key="3">
    <source>
        <dbReference type="ARBA" id="ARBA00007505"/>
    </source>
</evidence>
<dbReference type="GO" id="GO:0048040">
    <property type="term" value="F:UDP-glucuronate decarboxylase activity"/>
    <property type="evidence" value="ECO:0007669"/>
    <property type="project" value="UniProtKB-EC"/>
</dbReference>
<evidence type="ECO:0000256" key="8">
    <source>
        <dbReference type="ARBA" id="ARBA00025005"/>
    </source>
</evidence>
<dbReference type="PANTHER" id="PTHR43078:SF22">
    <property type="entry name" value="UDP-GLUCURONIC ACID DECARBOXYLASE 1"/>
    <property type="match status" value="1"/>
</dbReference>
<feature type="transmembrane region" description="Helical" evidence="9">
    <location>
        <begin position="48"/>
        <end position="68"/>
    </location>
</feature>
<reference evidence="11" key="1">
    <citation type="submission" date="2023-05" db="EMBL/GenBank/DDBJ databases">
        <authorList>
            <person name="Huff M."/>
        </authorList>
    </citation>
    <scope>NUCLEOTIDE SEQUENCE</scope>
</reference>
<accession>A0AAD1Z1Q8</accession>